<evidence type="ECO:0000313" key="9">
    <source>
        <dbReference type="EnsemblPlants" id="Ma02_p14450.1"/>
    </source>
</evidence>
<dbReference type="OMA" id="WAFHRLL"/>
<feature type="region of interest" description="Disordered" evidence="6">
    <location>
        <begin position="156"/>
        <end position="246"/>
    </location>
</feature>
<dbReference type="PROSITE" id="PS00036">
    <property type="entry name" value="BZIP_BASIC"/>
    <property type="match status" value="1"/>
</dbReference>
<keyword evidence="2" id="KW-0805">Transcription regulation</keyword>
<feature type="region of interest" description="Disordered" evidence="6">
    <location>
        <begin position="414"/>
        <end position="454"/>
    </location>
</feature>
<dbReference type="EnsemblPlants" id="Ma02_t14450.1">
    <property type="protein sequence ID" value="Ma02_p14450.1"/>
    <property type="gene ID" value="Ma02_g14450"/>
</dbReference>
<evidence type="ECO:0000256" key="2">
    <source>
        <dbReference type="ARBA" id="ARBA00023015"/>
    </source>
</evidence>
<feature type="domain" description="BZIP" evidence="7">
    <location>
        <begin position="244"/>
        <end position="296"/>
    </location>
</feature>
<dbReference type="InterPro" id="IPR020983">
    <property type="entry name" value="Basic_leucine-zipper_C"/>
</dbReference>
<dbReference type="OrthoDB" id="664875at2759"/>
<keyword evidence="3" id="KW-0238">DNA-binding</keyword>
<keyword evidence="4" id="KW-0804">Transcription</keyword>
<protein>
    <submittedName>
        <fullName evidence="8">(wild Malaysian banana) hypothetical protein</fullName>
    </submittedName>
</protein>
<evidence type="ECO:0000313" key="8">
    <source>
        <dbReference type="EMBL" id="CAG1862046.1"/>
    </source>
</evidence>
<evidence type="ECO:0000313" key="10">
    <source>
        <dbReference type="Proteomes" id="UP000012960"/>
    </source>
</evidence>
<dbReference type="Gene3D" id="1.20.5.170">
    <property type="match status" value="1"/>
</dbReference>
<dbReference type="GO" id="GO:0003677">
    <property type="term" value="F:DNA binding"/>
    <property type="evidence" value="ECO:0007669"/>
    <property type="project" value="UniProtKB-KW"/>
</dbReference>
<dbReference type="GO" id="GO:0005634">
    <property type="term" value="C:nucleus"/>
    <property type="evidence" value="ECO:0007669"/>
    <property type="project" value="UniProtKB-SubCell"/>
</dbReference>
<evidence type="ECO:0000259" key="7">
    <source>
        <dbReference type="PROSITE" id="PS50217"/>
    </source>
</evidence>
<dbReference type="InParanoid" id="A0A804I2S8"/>
<dbReference type="GO" id="GO:0003700">
    <property type="term" value="F:DNA-binding transcription factor activity"/>
    <property type="evidence" value="ECO:0007669"/>
    <property type="project" value="InterPro"/>
</dbReference>
<keyword evidence="5" id="KW-0539">Nucleus</keyword>
<feature type="compositionally biased region" description="Polar residues" evidence="6">
    <location>
        <begin position="445"/>
        <end position="454"/>
    </location>
</feature>
<dbReference type="Gramene" id="Ma02_t14450.1">
    <property type="protein sequence ID" value="Ma02_p14450.1"/>
    <property type="gene ID" value="Ma02_g14450"/>
</dbReference>
<comment type="subcellular location">
    <subcellularLocation>
        <location evidence="1">Nucleus</location>
    </subcellularLocation>
</comment>
<dbReference type="Proteomes" id="UP000012960">
    <property type="component" value="Unplaced"/>
</dbReference>
<evidence type="ECO:0000256" key="1">
    <source>
        <dbReference type="ARBA" id="ARBA00004123"/>
    </source>
</evidence>
<dbReference type="Pfam" id="PF12498">
    <property type="entry name" value="bZIP_C"/>
    <property type="match status" value="1"/>
</dbReference>
<dbReference type="SUPFAM" id="SSF57959">
    <property type="entry name" value="Leucine zipper domain"/>
    <property type="match status" value="1"/>
</dbReference>
<dbReference type="CDD" id="cd14702">
    <property type="entry name" value="bZIP_plant_GBF1"/>
    <property type="match status" value="1"/>
</dbReference>
<reference evidence="9" key="2">
    <citation type="submission" date="2021-05" db="UniProtKB">
        <authorList>
            <consortium name="EnsemblPlants"/>
        </authorList>
    </citation>
    <scope>IDENTIFICATION</scope>
    <source>
        <strain evidence="9">subsp. malaccensis</strain>
    </source>
</reference>
<feature type="region of interest" description="Disordered" evidence="6">
    <location>
        <begin position="52"/>
        <end position="101"/>
    </location>
</feature>
<dbReference type="InterPro" id="IPR046347">
    <property type="entry name" value="bZIP_sf"/>
</dbReference>
<dbReference type="InterPro" id="IPR045314">
    <property type="entry name" value="bZIP_plant_GBF1"/>
</dbReference>
<feature type="compositionally biased region" description="Polar residues" evidence="6">
    <location>
        <begin position="200"/>
        <end position="217"/>
    </location>
</feature>
<keyword evidence="10" id="KW-1185">Reference proteome</keyword>
<dbReference type="PANTHER" id="PTHR46408">
    <property type="entry name" value="BASIC LEUCINE ZIPPER 63"/>
    <property type="match status" value="1"/>
</dbReference>
<evidence type="ECO:0000256" key="3">
    <source>
        <dbReference type="ARBA" id="ARBA00023125"/>
    </source>
</evidence>
<reference evidence="8" key="1">
    <citation type="submission" date="2021-03" db="EMBL/GenBank/DDBJ databases">
        <authorList>
            <consortium name="Genoscope - CEA"/>
            <person name="William W."/>
        </authorList>
    </citation>
    <scope>NUCLEOTIDE SEQUENCE</scope>
    <source>
        <strain evidence="8">Doubled-haploid Pahang</strain>
    </source>
</reference>
<dbReference type="FunCoup" id="A0A804I2S8">
    <property type="interactions" value="231"/>
</dbReference>
<sequence>MERVFSADEIADSFWAASPASAGLPSPTGAAMSRCPSEWYLEKFLEEAAAFSAPSPNPSLNANQNNCNTVPYPPSAVSSASSRNPSPNLAPNPSASSSTVGSNFCGAPRASGRVGNGEVVEIKAPFGPPAAVDPGNYQALLKQKLDVICAAVAMSRSSSVNPQNSASVADSRSPISDASQFGSQVPVKGDGPGGVPALSILQNSGTQGKPATSGSSRDQSDDDDDDDDELEGEAETNENMDPAERRRMRRMLSNRESARRSRRRKQAHLSELEGQVSELKIENSTLLKRLTDINQKYGDAAVGNRILKADVETLRAKVKMAEETVKRVTGVCPLYPIISEMSNISLPFNGSSSDATSNVVIPVHDDTNHFFHVSAYDQRKNTCLPDIGIPPTVEDAVHGAVAAGKTAGAASMRQADSLEHPHKRILGGPNSSPEWNSAAAWDPKTSVTGKKNQG</sequence>
<dbReference type="PANTHER" id="PTHR46408:SF10">
    <property type="entry name" value="BASIC LEUCINE ZIPPER 63"/>
    <property type="match status" value="1"/>
</dbReference>
<dbReference type="InterPro" id="IPR004827">
    <property type="entry name" value="bZIP"/>
</dbReference>
<evidence type="ECO:0000256" key="5">
    <source>
        <dbReference type="ARBA" id="ARBA00023242"/>
    </source>
</evidence>
<feature type="compositionally biased region" description="Low complexity" evidence="6">
    <location>
        <begin position="75"/>
        <end position="98"/>
    </location>
</feature>
<evidence type="ECO:0000256" key="6">
    <source>
        <dbReference type="SAM" id="MobiDB-lite"/>
    </source>
</evidence>
<evidence type="ECO:0000256" key="4">
    <source>
        <dbReference type="ARBA" id="ARBA00023163"/>
    </source>
</evidence>
<proteinExistence type="predicted"/>
<gene>
    <name evidence="8" type="ORF">GSMUA_69400.1</name>
</gene>
<dbReference type="FunFam" id="1.20.5.170:FF:000020">
    <property type="entry name" value="BZIP transcription factor"/>
    <property type="match status" value="1"/>
</dbReference>
<feature type="compositionally biased region" description="Polar residues" evidence="6">
    <location>
        <begin position="156"/>
        <end position="183"/>
    </location>
</feature>
<feature type="region of interest" description="Disordered" evidence="6">
    <location>
        <begin position="252"/>
        <end position="271"/>
    </location>
</feature>
<feature type="compositionally biased region" description="Acidic residues" evidence="6">
    <location>
        <begin position="220"/>
        <end position="238"/>
    </location>
</feature>
<name>A0A804I2S8_MUSAM</name>
<dbReference type="Pfam" id="PF00170">
    <property type="entry name" value="bZIP_1"/>
    <property type="match status" value="1"/>
</dbReference>
<dbReference type="AlphaFoldDB" id="A0A804I2S8"/>
<organism evidence="9 10">
    <name type="scientific">Musa acuminata subsp. malaccensis</name>
    <name type="common">Wild banana</name>
    <name type="synonym">Musa malaccensis</name>
    <dbReference type="NCBI Taxonomy" id="214687"/>
    <lineage>
        <taxon>Eukaryota</taxon>
        <taxon>Viridiplantae</taxon>
        <taxon>Streptophyta</taxon>
        <taxon>Embryophyta</taxon>
        <taxon>Tracheophyta</taxon>
        <taxon>Spermatophyta</taxon>
        <taxon>Magnoliopsida</taxon>
        <taxon>Liliopsida</taxon>
        <taxon>Zingiberales</taxon>
        <taxon>Musaceae</taxon>
        <taxon>Musa</taxon>
    </lineage>
</organism>
<dbReference type="EMBL" id="HG996467">
    <property type="protein sequence ID" value="CAG1862046.1"/>
    <property type="molecule type" value="Genomic_DNA"/>
</dbReference>
<feature type="compositionally biased region" description="Low complexity" evidence="6">
    <location>
        <begin position="52"/>
        <end position="66"/>
    </location>
</feature>
<dbReference type="PROSITE" id="PS50217">
    <property type="entry name" value="BZIP"/>
    <property type="match status" value="1"/>
</dbReference>
<dbReference type="SMART" id="SM00338">
    <property type="entry name" value="BRLZ"/>
    <property type="match status" value="1"/>
</dbReference>
<accession>A0A804I2S8</accession>